<dbReference type="GO" id="GO:0000034">
    <property type="term" value="F:adenine deaminase activity"/>
    <property type="evidence" value="ECO:0007669"/>
    <property type="project" value="UniProtKB-UniRule"/>
</dbReference>
<dbReference type="Gene3D" id="2.30.40.10">
    <property type="entry name" value="Urease, subunit C, domain 1"/>
    <property type="match status" value="1"/>
</dbReference>
<evidence type="ECO:0000256" key="5">
    <source>
        <dbReference type="ARBA" id="ARBA00047720"/>
    </source>
</evidence>
<reference evidence="9 10" key="1">
    <citation type="journal article" date="2016" name="Sci. Rep.">
        <title>Accelerated dysbiosis of gut microbiota during aggravation of DSS-induced colitis by a butyrate-producing bacterium.</title>
        <authorList>
            <person name="Zhang Q."/>
            <person name="Wu Y."/>
            <person name="Wang J."/>
            <person name="Wu G."/>
            <person name="Long W."/>
            <person name="Xue Z."/>
            <person name="Wang L."/>
            <person name="Zhang X."/>
            <person name="Pang X."/>
            <person name="Zhao Y."/>
            <person name="Zhao L."/>
            <person name="Zhang C."/>
        </authorList>
    </citation>
    <scope>NUCLEOTIDE SEQUENCE [LARGE SCALE GENOMIC DNA]</scope>
    <source>
        <strain evidence="9 10">BPB5</strain>
    </source>
</reference>
<evidence type="ECO:0000256" key="6">
    <source>
        <dbReference type="HAMAP-Rule" id="MF_01518"/>
    </source>
</evidence>
<gene>
    <name evidence="6" type="primary">ade</name>
    <name evidence="9" type="ORF">DO83_06395</name>
</gene>
<dbReference type="RefSeq" id="WP_077326198.1">
    <property type="nucleotide sequence ID" value="NZ_CP012098.1"/>
</dbReference>
<evidence type="ECO:0000313" key="9">
    <source>
        <dbReference type="EMBL" id="AQP39263.1"/>
    </source>
</evidence>
<comment type="catalytic activity">
    <reaction evidence="5 6">
        <text>adenine + H2O + H(+) = hypoxanthine + NH4(+)</text>
        <dbReference type="Rhea" id="RHEA:23688"/>
        <dbReference type="ChEBI" id="CHEBI:15377"/>
        <dbReference type="ChEBI" id="CHEBI:15378"/>
        <dbReference type="ChEBI" id="CHEBI:16708"/>
        <dbReference type="ChEBI" id="CHEBI:17368"/>
        <dbReference type="ChEBI" id="CHEBI:28938"/>
        <dbReference type="EC" id="3.5.4.2"/>
    </reaction>
</comment>
<dbReference type="PANTHER" id="PTHR11113">
    <property type="entry name" value="N-ACETYLGLUCOSAMINE-6-PHOSPHATE DEACETYLASE"/>
    <property type="match status" value="1"/>
</dbReference>
<evidence type="ECO:0000256" key="4">
    <source>
        <dbReference type="ARBA" id="ARBA00023211"/>
    </source>
</evidence>
<dbReference type="GO" id="GO:0006146">
    <property type="term" value="P:adenine catabolic process"/>
    <property type="evidence" value="ECO:0007669"/>
    <property type="project" value="InterPro"/>
</dbReference>
<evidence type="ECO:0000256" key="1">
    <source>
        <dbReference type="ARBA" id="ARBA00006773"/>
    </source>
</evidence>
<dbReference type="HAMAP" id="MF_01518">
    <property type="entry name" value="Adenine_deamin"/>
    <property type="match status" value="1"/>
</dbReference>
<keyword evidence="4 6" id="KW-0464">Manganese</keyword>
<organism evidence="9 10">
    <name type="scientific">Anaerostipes hadrus</name>
    <dbReference type="NCBI Taxonomy" id="649756"/>
    <lineage>
        <taxon>Bacteria</taxon>
        <taxon>Bacillati</taxon>
        <taxon>Bacillota</taxon>
        <taxon>Clostridia</taxon>
        <taxon>Lachnospirales</taxon>
        <taxon>Lachnospiraceae</taxon>
        <taxon>Anaerostipes</taxon>
    </lineage>
</organism>
<dbReference type="SUPFAM" id="SSF51556">
    <property type="entry name" value="Metallo-dependent hydrolases"/>
    <property type="match status" value="1"/>
</dbReference>
<proteinExistence type="inferred from homology"/>
<comment type="similarity">
    <text evidence="1 6">Belongs to the metallo-dependent hydrolases superfamily. Adenine deaminase family.</text>
</comment>
<dbReference type="InterPro" id="IPR011059">
    <property type="entry name" value="Metal-dep_hydrolase_composite"/>
</dbReference>
<comment type="cofactor">
    <cofactor evidence="6">
        <name>Mn(2+)</name>
        <dbReference type="ChEBI" id="CHEBI:29035"/>
    </cofactor>
</comment>
<dbReference type="Gene3D" id="3.20.20.140">
    <property type="entry name" value="Metal-dependent hydrolases"/>
    <property type="match status" value="1"/>
</dbReference>
<dbReference type="NCBIfam" id="TIGR01178">
    <property type="entry name" value="ade"/>
    <property type="match status" value="1"/>
</dbReference>
<dbReference type="InterPro" id="IPR006680">
    <property type="entry name" value="Amidohydro-rel"/>
</dbReference>
<evidence type="ECO:0000256" key="2">
    <source>
        <dbReference type="ARBA" id="ARBA00012782"/>
    </source>
</evidence>
<dbReference type="Pfam" id="PF13382">
    <property type="entry name" value="Adenine_deam_C"/>
    <property type="match status" value="1"/>
</dbReference>
<dbReference type="InterPro" id="IPR006679">
    <property type="entry name" value="Adenine_deam"/>
</dbReference>
<accession>A0A1Q2C697</accession>
<evidence type="ECO:0000259" key="7">
    <source>
        <dbReference type="Pfam" id="PF01979"/>
    </source>
</evidence>
<dbReference type="EMBL" id="CP012098">
    <property type="protein sequence ID" value="AQP39263.1"/>
    <property type="molecule type" value="Genomic_DNA"/>
</dbReference>
<dbReference type="SUPFAM" id="SSF51338">
    <property type="entry name" value="Composite domain of metallo-dependent hydrolases"/>
    <property type="match status" value="1"/>
</dbReference>
<name>A0A1Q2C697_ANAHA</name>
<evidence type="ECO:0000313" key="10">
    <source>
        <dbReference type="Proteomes" id="UP000188159"/>
    </source>
</evidence>
<feature type="domain" description="Amidohydrolase-related" evidence="7">
    <location>
        <begin position="50"/>
        <end position="333"/>
    </location>
</feature>
<evidence type="ECO:0000259" key="8">
    <source>
        <dbReference type="Pfam" id="PF13382"/>
    </source>
</evidence>
<dbReference type="InterPro" id="IPR026912">
    <property type="entry name" value="Adenine_deam_C"/>
</dbReference>
<feature type="domain" description="Adenine deaminase C-terminal" evidence="8">
    <location>
        <begin position="380"/>
        <end position="547"/>
    </location>
</feature>
<keyword evidence="3 6" id="KW-0378">Hydrolase</keyword>
<dbReference type="InterPro" id="IPR032466">
    <property type="entry name" value="Metal_Hydrolase"/>
</dbReference>
<dbReference type="Proteomes" id="UP000188159">
    <property type="component" value="Chromosome"/>
</dbReference>
<dbReference type="AlphaFoldDB" id="A0A1Q2C697"/>
<protein>
    <recommendedName>
        <fullName evidence="2 6">Adenine deaminase</fullName>
        <shortName evidence="6">Adenase</shortName>
        <shortName evidence="6">Adenine aminase</shortName>
        <ecNumber evidence="2 6">3.5.4.2</ecNumber>
    </recommendedName>
</protein>
<dbReference type="EC" id="3.5.4.2" evidence="2 6"/>
<dbReference type="CDD" id="cd01295">
    <property type="entry name" value="AdeC"/>
    <property type="match status" value="1"/>
</dbReference>
<dbReference type="PANTHER" id="PTHR11113:SF2">
    <property type="entry name" value="ADENINE DEAMINASE"/>
    <property type="match status" value="1"/>
</dbReference>
<dbReference type="Pfam" id="PF01979">
    <property type="entry name" value="Amidohydro_1"/>
    <property type="match status" value="1"/>
</dbReference>
<sequence length="551" mass="59817">MMYDVIFKNGNVVDVKNEQILQADIAVKDGKIAGIGHFSGENVIDCTGKYITPGFIDAHVHIESSMATPMEFSKAVMPHGTTTVIADPHELVNVKGNEAMEYILDAAGDAPLGIYVMMPSSIPATSFETNGADFTAEDMKQWKEHPLVLGLGEVMCYPAVLSKEEQIMKKLELCKGMVIDGHAPGLSGEDLKAYVEAGVMTDHECTSFEEAKEKCLAGMKILVREGSAARNVENIVPGLVKEPEFIAHFMFCTDDKHLDTIENEGHISYNIKKSIQLGMNPISAVKMATYNAAKTYGLNDIGVLEEGKDADIVILDSLESVEVHSVYKQGRIVNTEFFTKEAKPVNESMLHTVVLKNISKDKIQVKAEGKIPVIGMIPGQIVTKFLQEEVPSKDGLFTPDSEYSKLCVFERHRGTGNAAAAPIKGYGITNGAIATSVAHDSHNIIAAGDNDEDIIKAVQTIEEIQGGYALVSEGRVLGTLPLTVAGLLSQKPAKDIQKGIDELLQKAWKLGISRDIDPFITLSFMALPVIPSLRLTDLGLVDVDTFQLLKS</sequence>
<evidence type="ECO:0000256" key="3">
    <source>
        <dbReference type="ARBA" id="ARBA00022801"/>
    </source>
</evidence>